<keyword evidence="3" id="KW-0547">Nucleotide-binding</keyword>
<dbReference type="GO" id="GO:0004321">
    <property type="term" value="F:fatty-acyl-CoA synthase activity"/>
    <property type="evidence" value="ECO:0007669"/>
    <property type="project" value="TreeGrafter"/>
</dbReference>
<evidence type="ECO:0000313" key="7">
    <source>
        <dbReference type="Proteomes" id="UP000018949"/>
    </source>
</evidence>
<reference evidence="6 7" key="1">
    <citation type="submission" date="2013-12" db="EMBL/GenBank/DDBJ databases">
        <title>NBRP : Genome information of microbial organism related human and environment.</title>
        <authorList>
            <person name="Hattori M."/>
            <person name="Oshima K."/>
            <person name="Inaba H."/>
            <person name="Suda W."/>
            <person name="Sakamoto M."/>
            <person name="Iino T."/>
            <person name="Kitahara M."/>
            <person name="Oshida Y."/>
            <person name="Iida T."/>
            <person name="Kudo T."/>
            <person name="Itoh T."/>
            <person name="Ahmed I."/>
            <person name="Ohkuma M."/>
        </authorList>
    </citation>
    <scope>NUCLEOTIDE SEQUENCE [LARGE SCALE GENOMIC DNA]</scope>
    <source>
        <strain evidence="6 7">JCM 21738</strain>
    </source>
</reference>
<dbReference type="eggNOG" id="COG0318">
    <property type="taxonomic scope" value="Bacteria"/>
</dbReference>
<dbReference type="Proteomes" id="UP000018949">
    <property type="component" value="Unassembled WGS sequence"/>
</dbReference>
<dbReference type="InterPro" id="IPR045851">
    <property type="entry name" value="AMP-bd_C_sf"/>
</dbReference>
<keyword evidence="4" id="KW-0067">ATP-binding</keyword>
<proteinExistence type="inferred from homology"/>
<dbReference type="GO" id="GO:0006637">
    <property type="term" value="P:acyl-CoA metabolic process"/>
    <property type="evidence" value="ECO:0007669"/>
    <property type="project" value="TreeGrafter"/>
</dbReference>
<dbReference type="AlphaFoldDB" id="W4RLB1"/>
<dbReference type="EMBL" id="BAUW01000008">
    <property type="protein sequence ID" value="GAE44374.1"/>
    <property type="molecule type" value="Genomic_DNA"/>
</dbReference>
<accession>W4RLB1</accession>
<gene>
    <name evidence="6" type="ORF">JCM21738_1084</name>
</gene>
<feature type="domain" description="AMP-binding enzyme C-terminal" evidence="5">
    <location>
        <begin position="20"/>
        <end position="97"/>
    </location>
</feature>
<dbReference type="PANTHER" id="PTHR43605:SF10">
    <property type="entry name" value="ACYL-COA SYNTHETASE MEDIUM CHAIN FAMILY MEMBER 3"/>
    <property type="match status" value="1"/>
</dbReference>
<evidence type="ECO:0000256" key="2">
    <source>
        <dbReference type="ARBA" id="ARBA00022598"/>
    </source>
</evidence>
<dbReference type="InterPro" id="IPR025110">
    <property type="entry name" value="AMP-bd_C"/>
</dbReference>
<evidence type="ECO:0000259" key="5">
    <source>
        <dbReference type="Pfam" id="PF13193"/>
    </source>
</evidence>
<dbReference type="GO" id="GO:0006633">
    <property type="term" value="P:fatty acid biosynthetic process"/>
    <property type="evidence" value="ECO:0007669"/>
    <property type="project" value="TreeGrafter"/>
</dbReference>
<keyword evidence="7" id="KW-1185">Reference proteome</keyword>
<comment type="similarity">
    <text evidence="1">Belongs to the ATP-dependent AMP-binding enzyme family.</text>
</comment>
<dbReference type="Pfam" id="PF13193">
    <property type="entry name" value="AMP-binding_C"/>
    <property type="match status" value="1"/>
</dbReference>
<dbReference type="Gene3D" id="3.30.300.30">
    <property type="match status" value="1"/>
</dbReference>
<dbReference type="GO" id="GO:0015645">
    <property type="term" value="F:fatty acid ligase activity"/>
    <property type="evidence" value="ECO:0007669"/>
    <property type="project" value="TreeGrafter"/>
</dbReference>
<dbReference type="GO" id="GO:0005524">
    <property type="term" value="F:ATP binding"/>
    <property type="evidence" value="ECO:0007669"/>
    <property type="project" value="UniProtKB-KW"/>
</dbReference>
<dbReference type="PANTHER" id="PTHR43605">
    <property type="entry name" value="ACYL-COENZYME A SYNTHETASE"/>
    <property type="match status" value="1"/>
</dbReference>
<protein>
    <submittedName>
        <fullName evidence="6">Long-chain-fatty-acid-CoA ligase</fullName>
    </submittedName>
</protein>
<dbReference type="SUPFAM" id="SSF56801">
    <property type="entry name" value="Acetyl-CoA synthetase-like"/>
    <property type="match status" value="1"/>
</dbReference>
<sequence>MVDRVKRMINASGYKVWPTEVESYLYKHPAIQQAVVVGIPDPRRGESVKAFVILNEGYEGEISEDEIIEWSKQHMAAYKYPREVEFRTQLPMTSSGKILWRKLQEEEREKAEKQVR</sequence>
<name>W4RLB1_9BACI</name>
<keyword evidence="2 6" id="KW-0436">Ligase</keyword>
<comment type="caution">
    <text evidence="6">The sequence shown here is derived from an EMBL/GenBank/DDBJ whole genome shotgun (WGS) entry which is preliminary data.</text>
</comment>
<organism evidence="6 7">
    <name type="scientific">Mesobacillus boroniphilus JCM 21738</name>
    <dbReference type="NCBI Taxonomy" id="1294265"/>
    <lineage>
        <taxon>Bacteria</taxon>
        <taxon>Bacillati</taxon>
        <taxon>Bacillota</taxon>
        <taxon>Bacilli</taxon>
        <taxon>Bacillales</taxon>
        <taxon>Bacillaceae</taxon>
        <taxon>Mesobacillus</taxon>
    </lineage>
</organism>
<evidence type="ECO:0000313" key="6">
    <source>
        <dbReference type="EMBL" id="GAE44374.1"/>
    </source>
</evidence>
<evidence type="ECO:0000256" key="1">
    <source>
        <dbReference type="ARBA" id="ARBA00006432"/>
    </source>
</evidence>
<evidence type="ECO:0000256" key="4">
    <source>
        <dbReference type="ARBA" id="ARBA00022840"/>
    </source>
</evidence>
<dbReference type="InterPro" id="IPR051087">
    <property type="entry name" value="Mitochondrial_ACSM"/>
</dbReference>
<evidence type="ECO:0000256" key="3">
    <source>
        <dbReference type="ARBA" id="ARBA00022741"/>
    </source>
</evidence>